<evidence type="ECO:0000313" key="10">
    <source>
        <dbReference type="Proteomes" id="UP000188354"/>
    </source>
</evidence>
<keyword evidence="4 7" id="KW-1133">Transmembrane helix</keyword>
<dbReference type="Proteomes" id="UP000188354">
    <property type="component" value="Chromosome LG14"/>
</dbReference>
<organism evidence="9 10">
    <name type="scientific">Lupinus angustifolius</name>
    <name type="common">Narrow-leaved blue lupine</name>
    <dbReference type="NCBI Taxonomy" id="3871"/>
    <lineage>
        <taxon>Eukaryota</taxon>
        <taxon>Viridiplantae</taxon>
        <taxon>Streptophyta</taxon>
        <taxon>Embryophyta</taxon>
        <taxon>Tracheophyta</taxon>
        <taxon>Spermatophyta</taxon>
        <taxon>Magnoliopsida</taxon>
        <taxon>eudicotyledons</taxon>
        <taxon>Gunneridae</taxon>
        <taxon>Pentapetalae</taxon>
        <taxon>rosids</taxon>
        <taxon>fabids</taxon>
        <taxon>Fabales</taxon>
        <taxon>Fabaceae</taxon>
        <taxon>Papilionoideae</taxon>
        <taxon>50 kb inversion clade</taxon>
        <taxon>genistoids sensu lato</taxon>
        <taxon>core genistoids</taxon>
        <taxon>Genisteae</taxon>
        <taxon>Lupinus</taxon>
    </lineage>
</organism>
<feature type="transmembrane region" description="Helical" evidence="7">
    <location>
        <begin position="507"/>
        <end position="528"/>
    </location>
</feature>
<evidence type="ECO:0000256" key="7">
    <source>
        <dbReference type="SAM" id="Phobius"/>
    </source>
</evidence>
<dbReference type="Gramene" id="OIV98503">
    <property type="protein sequence ID" value="OIV98503"/>
    <property type="gene ID" value="TanjilG_18787"/>
</dbReference>
<dbReference type="InterPro" id="IPR003388">
    <property type="entry name" value="Reticulon"/>
</dbReference>
<evidence type="ECO:0000259" key="8">
    <source>
        <dbReference type="Pfam" id="PF02453"/>
    </source>
</evidence>
<reference evidence="9 10" key="1">
    <citation type="journal article" date="2017" name="Plant Biotechnol. J.">
        <title>A comprehensive draft genome sequence for lupin (Lupinus angustifolius), an emerging health food: insights into plant-microbe interactions and legume evolution.</title>
        <authorList>
            <person name="Hane J.K."/>
            <person name="Ming Y."/>
            <person name="Kamphuis L.G."/>
            <person name="Nelson M.N."/>
            <person name="Garg G."/>
            <person name="Atkins C.A."/>
            <person name="Bayer P.E."/>
            <person name="Bravo A."/>
            <person name="Bringans S."/>
            <person name="Cannon S."/>
            <person name="Edwards D."/>
            <person name="Foley R."/>
            <person name="Gao L.L."/>
            <person name="Harrison M.J."/>
            <person name="Huang W."/>
            <person name="Hurgobin B."/>
            <person name="Li S."/>
            <person name="Liu C.W."/>
            <person name="McGrath A."/>
            <person name="Morahan G."/>
            <person name="Murray J."/>
            <person name="Weller J."/>
            <person name="Jian J."/>
            <person name="Singh K.B."/>
        </authorList>
    </citation>
    <scope>NUCLEOTIDE SEQUENCE [LARGE SCALE GENOMIC DNA]</scope>
    <source>
        <strain evidence="10">cv. Tanjil</strain>
        <tissue evidence="9">Whole plant</tissue>
    </source>
</reference>
<feature type="region of interest" description="Disordered" evidence="6">
    <location>
        <begin position="50"/>
        <end position="158"/>
    </location>
</feature>
<evidence type="ECO:0000256" key="5">
    <source>
        <dbReference type="ARBA" id="ARBA00023136"/>
    </source>
</evidence>
<dbReference type="EMBL" id="CM007374">
    <property type="protein sequence ID" value="OIV98503.1"/>
    <property type="molecule type" value="Genomic_DNA"/>
</dbReference>
<proteinExistence type="predicted"/>
<evidence type="ECO:0000256" key="4">
    <source>
        <dbReference type="ARBA" id="ARBA00022989"/>
    </source>
</evidence>
<dbReference type="AlphaFoldDB" id="A0A1J7GDM2"/>
<keyword evidence="5 7" id="KW-0472">Membrane</keyword>
<dbReference type="PANTHER" id="PTHR46626:SF1">
    <property type="entry name" value="RETICULON-LIKE PROTEIN B21"/>
    <property type="match status" value="1"/>
</dbReference>
<dbReference type="GO" id="GO:0005789">
    <property type="term" value="C:endoplasmic reticulum membrane"/>
    <property type="evidence" value="ECO:0007669"/>
    <property type="project" value="UniProtKB-SubCell"/>
</dbReference>
<feature type="compositionally biased region" description="Basic and acidic residues" evidence="6">
    <location>
        <begin position="111"/>
        <end position="139"/>
    </location>
</feature>
<feature type="transmembrane region" description="Helical" evidence="7">
    <location>
        <begin position="383"/>
        <end position="402"/>
    </location>
</feature>
<comment type="subcellular location">
    <subcellularLocation>
        <location evidence="1">Endoplasmic reticulum membrane</location>
        <topology evidence="1">Multi-pass membrane protein</topology>
    </subcellularLocation>
</comment>
<keyword evidence="10" id="KW-1185">Reference proteome</keyword>
<dbReference type="InterPro" id="IPR044647">
    <property type="entry name" value="RTNLB17/18/21"/>
</dbReference>
<feature type="region of interest" description="Disordered" evidence="6">
    <location>
        <begin position="1"/>
        <end position="20"/>
    </location>
</feature>
<dbReference type="STRING" id="3871.A0A1J7GDM2"/>
<evidence type="ECO:0000256" key="6">
    <source>
        <dbReference type="SAM" id="MobiDB-lite"/>
    </source>
</evidence>
<evidence type="ECO:0000313" key="9">
    <source>
        <dbReference type="EMBL" id="OIV98503.1"/>
    </source>
</evidence>
<evidence type="ECO:0000256" key="1">
    <source>
        <dbReference type="ARBA" id="ARBA00004477"/>
    </source>
</evidence>
<protein>
    <recommendedName>
        <fullName evidence="8">Reticulon domain-containing protein</fullName>
    </recommendedName>
</protein>
<dbReference type="Pfam" id="PF02453">
    <property type="entry name" value="Reticulon"/>
    <property type="match status" value="1"/>
</dbReference>
<dbReference type="PANTHER" id="PTHR46626">
    <property type="entry name" value="RETICULON-LIKE PROTEIN B17"/>
    <property type="match status" value="1"/>
</dbReference>
<evidence type="ECO:0000256" key="3">
    <source>
        <dbReference type="ARBA" id="ARBA00022824"/>
    </source>
</evidence>
<evidence type="ECO:0000256" key="2">
    <source>
        <dbReference type="ARBA" id="ARBA00022692"/>
    </source>
</evidence>
<dbReference type="OMA" id="VVAFRYY"/>
<feature type="compositionally biased region" description="Basic and acidic residues" evidence="6">
    <location>
        <begin position="72"/>
        <end position="82"/>
    </location>
</feature>
<gene>
    <name evidence="9" type="ORF">TanjilG_18787</name>
</gene>
<sequence>MEDNSTRRRSRRSSGESSVVVAEGSVWERRMKSDEVKGGIKVFNAEEEEGIGRRLKKNTNGVVSSGGKRKTWKSEKNSEDGIMKSPILNTRKVGVFSDKSERRSIIHTRKLRSEKEGGELSKEQLLKSKKSDSMKKNNSDSDSGSGESRNVIDGSDGTICEKGVADENLKNDCDENCNDFEVCKEKIIQSNSDNVIVVDNEVEEEVEEEIDEEVEIEIENETFDVKEISIPESNSMVVVKEPETKKIVVHEPEKVVVVSEVEKKKVVIDEPEKKKKVLNESEPKKIVSAQMRFHHRNEKPVSAPIAIKQSSPIRRHRTIYQNFSKANSISKAEEYHSFPQTQTKLQSLVDLIMWRDASRSAFIFGFGTFVIVSSSYAKDINLSVVSVMSYIGLIYLAVIFLYRSLICRGVINVEDSNYVIGEEEAIWVLKMFLPYLNEFLSKLKALFSGDPGTTIKLAVLLFVLARCGSCITIWKMGKVANFWIHRFRDAWDSCSHKKAVALGIFGLVWNLSSVIARIWAVFVLFVAFRYYQQHYLVIEESMEDEAECDETWQEPVGVGHKKGCIDNFIDTNKVKKGF</sequence>
<keyword evidence="2 7" id="KW-0812">Transmembrane</keyword>
<feature type="transmembrane region" description="Helical" evidence="7">
    <location>
        <begin position="361"/>
        <end position="377"/>
    </location>
</feature>
<name>A0A1J7GDM2_LUPAN</name>
<accession>A0A1J7GDM2</accession>
<keyword evidence="3" id="KW-0256">Endoplasmic reticulum</keyword>
<feature type="transmembrane region" description="Helical" evidence="7">
    <location>
        <begin position="454"/>
        <end position="474"/>
    </location>
</feature>
<feature type="domain" description="Reticulon" evidence="8">
    <location>
        <begin position="349"/>
        <end position="476"/>
    </location>
</feature>